<dbReference type="PANTHER" id="PTHR30151">
    <property type="entry name" value="ALKANE SULFONATE ABC TRANSPORTER-RELATED, MEMBRANE SUBUNIT"/>
    <property type="match status" value="1"/>
</dbReference>
<dbReference type="InterPro" id="IPR035906">
    <property type="entry name" value="MetI-like_sf"/>
</dbReference>
<feature type="transmembrane region" description="Helical" evidence="7">
    <location>
        <begin position="58"/>
        <end position="82"/>
    </location>
</feature>
<proteinExistence type="inferred from homology"/>
<sequence length="262" mass="28396">MKTLRTIAQALIILAGILLVWQGIVWLFNLKPYIFPAPLDVLKAIEARYPELLASLSLSAAAAAAGLFTALIAGVGIALIFAQSPWVRKMFYPYTILLQTVPIIAVAPLIIMWIGPGLFAVTLITFIICLAPIIANTTLGLISIDRNLVDLFLMHNASRGQILFKLRMPHALPSIFTGIRISSGIAVIGALTGELFAGSSRVGQGGIGYAIQYASAQTETPYLFALVLAASALGFAFFFIVMGLEWYFLHEWHESARSTDVE</sequence>
<dbReference type="RefSeq" id="WP_184216732.1">
    <property type="nucleotide sequence ID" value="NZ_JACHIP010000003.1"/>
</dbReference>
<evidence type="ECO:0000256" key="4">
    <source>
        <dbReference type="ARBA" id="ARBA00022692"/>
    </source>
</evidence>
<dbReference type="PANTHER" id="PTHR30151:SF41">
    <property type="entry name" value="ABC TRANSPORTER PERMEASE PROTEIN"/>
    <property type="match status" value="1"/>
</dbReference>
<organism evidence="9 10">
    <name type="scientific">Granulicella aggregans</name>
    <dbReference type="NCBI Taxonomy" id="474949"/>
    <lineage>
        <taxon>Bacteria</taxon>
        <taxon>Pseudomonadati</taxon>
        <taxon>Acidobacteriota</taxon>
        <taxon>Terriglobia</taxon>
        <taxon>Terriglobales</taxon>
        <taxon>Acidobacteriaceae</taxon>
        <taxon>Granulicella</taxon>
    </lineage>
</organism>
<evidence type="ECO:0000256" key="3">
    <source>
        <dbReference type="ARBA" id="ARBA00022475"/>
    </source>
</evidence>
<gene>
    <name evidence="9" type="ORF">HDF16_002385</name>
</gene>
<dbReference type="GO" id="GO:0055085">
    <property type="term" value="P:transmembrane transport"/>
    <property type="evidence" value="ECO:0007669"/>
    <property type="project" value="InterPro"/>
</dbReference>
<name>A0A7W8E3W9_9BACT</name>
<dbReference type="AlphaFoldDB" id="A0A7W8E3W9"/>
<feature type="domain" description="ABC transmembrane type-1" evidence="8">
    <location>
        <begin position="52"/>
        <end position="245"/>
    </location>
</feature>
<feature type="transmembrane region" description="Helical" evidence="7">
    <location>
        <begin position="120"/>
        <end position="144"/>
    </location>
</feature>
<keyword evidence="3" id="KW-1003">Cell membrane</keyword>
<feature type="transmembrane region" description="Helical" evidence="7">
    <location>
        <begin position="222"/>
        <end position="248"/>
    </location>
</feature>
<dbReference type="Gene3D" id="1.10.3720.10">
    <property type="entry name" value="MetI-like"/>
    <property type="match status" value="1"/>
</dbReference>
<dbReference type="EMBL" id="JACHIP010000003">
    <property type="protein sequence ID" value="MBB5057679.1"/>
    <property type="molecule type" value="Genomic_DNA"/>
</dbReference>
<evidence type="ECO:0000313" key="10">
    <source>
        <dbReference type="Proteomes" id="UP000540989"/>
    </source>
</evidence>
<dbReference type="Proteomes" id="UP000540989">
    <property type="component" value="Unassembled WGS sequence"/>
</dbReference>
<keyword evidence="6 7" id="KW-0472">Membrane</keyword>
<dbReference type="Pfam" id="PF00528">
    <property type="entry name" value="BPD_transp_1"/>
    <property type="match status" value="1"/>
</dbReference>
<comment type="subcellular location">
    <subcellularLocation>
        <location evidence="1 7">Cell membrane</location>
        <topology evidence="1 7">Multi-pass membrane protein</topology>
    </subcellularLocation>
</comment>
<evidence type="ECO:0000256" key="6">
    <source>
        <dbReference type="ARBA" id="ARBA00023136"/>
    </source>
</evidence>
<reference evidence="9 10" key="1">
    <citation type="submission" date="2020-08" db="EMBL/GenBank/DDBJ databases">
        <title>Genomic Encyclopedia of Type Strains, Phase IV (KMG-V): Genome sequencing to study the core and pangenomes of soil and plant-associated prokaryotes.</title>
        <authorList>
            <person name="Whitman W."/>
        </authorList>
    </citation>
    <scope>NUCLEOTIDE SEQUENCE [LARGE SCALE GENOMIC DNA]</scope>
    <source>
        <strain evidence="9 10">M8UP14</strain>
    </source>
</reference>
<evidence type="ECO:0000256" key="5">
    <source>
        <dbReference type="ARBA" id="ARBA00022989"/>
    </source>
</evidence>
<evidence type="ECO:0000256" key="1">
    <source>
        <dbReference type="ARBA" id="ARBA00004651"/>
    </source>
</evidence>
<dbReference type="CDD" id="cd06261">
    <property type="entry name" value="TM_PBP2"/>
    <property type="match status" value="1"/>
</dbReference>
<dbReference type="PROSITE" id="PS50928">
    <property type="entry name" value="ABC_TM1"/>
    <property type="match status" value="1"/>
</dbReference>
<comment type="caution">
    <text evidence="9">The sequence shown here is derived from an EMBL/GenBank/DDBJ whole genome shotgun (WGS) entry which is preliminary data.</text>
</comment>
<comment type="similarity">
    <text evidence="7">Belongs to the binding-protein-dependent transport system permease family.</text>
</comment>
<keyword evidence="10" id="KW-1185">Reference proteome</keyword>
<feature type="transmembrane region" description="Helical" evidence="7">
    <location>
        <begin position="7"/>
        <end position="28"/>
    </location>
</feature>
<dbReference type="InterPro" id="IPR000515">
    <property type="entry name" value="MetI-like"/>
</dbReference>
<feature type="transmembrane region" description="Helical" evidence="7">
    <location>
        <begin position="94"/>
        <end position="114"/>
    </location>
</feature>
<dbReference type="GO" id="GO:0005886">
    <property type="term" value="C:plasma membrane"/>
    <property type="evidence" value="ECO:0007669"/>
    <property type="project" value="UniProtKB-SubCell"/>
</dbReference>
<keyword evidence="2 7" id="KW-0813">Transport</keyword>
<keyword evidence="5 7" id="KW-1133">Transmembrane helix</keyword>
<protein>
    <submittedName>
        <fullName evidence="9">NitT/TauT family transport system permease protein</fullName>
    </submittedName>
</protein>
<dbReference type="SUPFAM" id="SSF161098">
    <property type="entry name" value="MetI-like"/>
    <property type="match status" value="1"/>
</dbReference>
<evidence type="ECO:0000313" key="9">
    <source>
        <dbReference type="EMBL" id="MBB5057679.1"/>
    </source>
</evidence>
<evidence type="ECO:0000256" key="2">
    <source>
        <dbReference type="ARBA" id="ARBA00022448"/>
    </source>
</evidence>
<evidence type="ECO:0000259" key="8">
    <source>
        <dbReference type="PROSITE" id="PS50928"/>
    </source>
</evidence>
<evidence type="ECO:0000256" key="7">
    <source>
        <dbReference type="RuleBase" id="RU363032"/>
    </source>
</evidence>
<accession>A0A7W8E3W9</accession>
<keyword evidence="4 7" id="KW-0812">Transmembrane</keyword>